<reference evidence="1 2" key="1">
    <citation type="submission" date="2014-06" db="EMBL/GenBank/DDBJ databases">
        <title>Whole Genome Sequences of Three Symbiotic Endozoicomonas Bacteria.</title>
        <authorList>
            <person name="Neave M.J."/>
            <person name="Apprill A."/>
            <person name="Voolstra C.R."/>
        </authorList>
    </citation>
    <scope>NUCLEOTIDE SEQUENCE [LARGE SCALE GENOMIC DNA]</scope>
    <source>
        <strain evidence="1 2">DSM 22380</strain>
    </source>
</reference>
<dbReference type="Proteomes" id="UP000027997">
    <property type="component" value="Unassembled WGS sequence"/>
</dbReference>
<organism evidence="1 2">
    <name type="scientific">Endozoicomonas elysicola</name>
    <dbReference type="NCBI Taxonomy" id="305900"/>
    <lineage>
        <taxon>Bacteria</taxon>
        <taxon>Pseudomonadati</taxon>
        <taxon>Pseudomonadota</taxon>
        <taxon>Gammaproteobacteria</taxon>
        <taxon>Oceanospirillales</taxon>
        <taxon>Endozoicomonadaceae</taxon>
        <taxon>Endozoicomonas</taxon>
    </lineage>
</organism>
<comment type="caution">
    <text evidence="1">The sequence shown here is derived from an EMBL/GenBank/DDBJ whole genome shotgun (WGS) entry which is preliminary data.</text>
</comment>
<gene>
    <name evidence="1" type="ORF">GV64_00510</name>
</gene>
<keyword evidence="2" id="KW-1185">Reference proteome</keyword>
<name>A0A081K5J0_9GAMM</name>
<protein>
    <submittedName>
        <fullName evidence="1">Uncharacterized protein</fullName>
    </submittedName>
</protein>
<dbReference type="STRING" id="305900.GV64_00510"/>
<proteinExistence type="predicted"/>
<evidence type="ECO:0000313" key="2">
    <source>
        <dbReference type="Proteomes" id="UP000027997"/>
    </source>
</evidence>
<dbReference type="EMBL" id="JOJP01000001">
    <property type="protein sequence ID" value="KEI69416.1"/>
    <property type="molecule type" value="Genomic_DNA"/>
</dbReference>
<sequence length="87" mass="9814">MSRLITRNNLHDFVSDGCLILEKGMLLSPGADDLAKIQGIQVIRSSQSSSVEVLKKRIHQLLIGEFHISSPEHIEQVQQEVLKRLLK</sequence>
<evidence type="ECO:0000313" key="1">
    <source>
        <dbReference type="EMBL" id="KEI69416.1"/>
    </source>
</evidence>
<dbReference type="RefSeq" id="WP_020582492.1">
    <property type="nucleotide sequence ID" value="NZ_JOJP01000001.1"/>
</dbReference>
<accession>A0A081K5J0</accession>
<dbReference type="AlphaFoldDB" id="A0A081K5J0"/>